<evidence type="ECO:0000256" key="3">
    <source>
        <dbReference type="ARBA" id="ARBA00022723"/>
    </source>
</evidence>
<dbReference type="HAMAP" id="MF_00220_B">
    <property type="entry name" value="PyrC_classI_B"/>
    <property type="match status" value="1"/>
</dbReference>
<keyword evidence="3 6" id="KW-0479">Metal-binding</keyword>
<reference evidence="8 9" key="1">
    <citation type="submission" date="2019-02" db="EMBL/GenBank/DDBJ databases">
        <title>Genomic Encyclopedia of Type Strains, Phase IV (KMG-IV): sequencing the most valuable type-strain genomes for metagenomic binning, comparative biology and taxonomic classification.</title>
        <authorList>
            <person name="Goeker M."/>
        </authorList>
    </citation>
    <scope>NUCLEOTIDE SEQUENCE [LARGE SCALE GENOMIC DNA]</scope>
    <source>
        <strain evidence="8 9">DSM 29486</strain>
    </source>
</reference>
<dbReference type="InterPro" id="IPR032466">
    <property type="entry name" value="Metal_Hydrolase"/>
</dbReference>
<dbReference type="Proteomes" id="UP000292927">
    <property type="component" value="Unassembled WGS sequence"/>
</dbReference>
<name>A0A4Q7P0I3_9FIRM</name>
<feature type="binding site" evidence="6">
    <location>
        <position position="152"/>
    </location>
    <ligand>
        <name>Zn(2+)</name>
        <dbReference type="ChEBI" id="CHEBI:29105"/>
        <label>1</label>
    </ligand>
</feature>
<comment type="pathway">
    <text evidence="6">Pyrimidine metabolism; UMP biosynthesis via de novo pathway; (S)-dihydroorotate from bicarbonate: step 3/3.</text>
</comment>
<evidence type="ECO:0000259" key="7">
    <source>
        <dbReference type="Pfam" id="PF12890"/>
    </source>
</evidence>
<dbReference type="InterPro" id="IPR024403">
    <property type="entry name" value="DHOase_cat"/>
</dbReference>
<feature type="binding site" evidence="6">
    <location>
        <position position="179"/>
    </location>
    <ligand>
        <name>Zn(2+)</name>
        <dbReference type="ChEBI" id="CHEBI:29105"/>
        <label>2</label>
    </ligand>
</feature>
<dbReference type="GO" id="GO:0004038">
    <property type="term" value="F:allantoinase activity"/>
    <property type="evidence" value="ECO:0007669"/>
    <property type="project" value="TreeGrafter"/>
</dbReference>
<dbReference type="InterPro" id="IPR002195">
    <property type="entry name" value="Dihydroorotase_CS"/>
</dbReference>
<evidence type="ECO:0000313" key="8">
    <source>
        <dbReference type="EMBL" id="RZS92152.1"/>
    </source>
</evidence>
<dbReference type="NCBIfam" id="TIGR00857">
    <property type="entry name" value="pyrC_multi"/>
    <property type="match status" value="1"/>
</dbReference>
<feature type="binding site" evidence="6">
    <location>
        <position position="152"/>
    </location>
    <ligand>
        <name>Zn(2+)</name>
        <dbReference type="ChEBI" id="CHEBI:29105"/>
        <label>2</label>
    </ligand>
</feature>
<feature type="binding site" evidence="6">
    <location>
        <position position="94"/>
    </location>
    <ligand>
        <name>substrate</name>
    </ligand>
</feature>
<organism evidence="8 9">
    <name type="scientific">Cuneatibacter caecimuris</name>
    <dbReference type="NCBI Taxonomy" id="1796618"/>
    <lineage>
        <taxon>Bacteria</taxon>
        <taxon>Bacillati</taxon>
        <taxon>Bacillota</taxon>
        <taxon>Clostridia</taxon>
        <taxon>Lachnospirales</taxon>
        <taxon>Lachnospiraceae</taxon>
        <taxon>Cuneatibacter</taxon>
    </lineage>
</organism>
<dbReference type="CDD" id="cd01317">
    <property type="entry name" value="DHOase_IIa"/>
    <property type="match status" value="1"/>
</dbReference>
<feature type="binding site" evidence="6">
    <location>
        <position position="278"/>
    </location>
    <ligand>
        <name>substrate</name>
    </ligand>
</feature>
<comment type="cofactor">
    <cofactor evidence="6">
        <name>Zn(2+)</name>
        <dbReference type="ChEBI" id="CHEBI:29105"/>
    </cofactor>
    <text evidence="6">Binds 2 Zn(2+) ions per subunit.</text>
</comment>
<comment type="function">
    <text evidence="1 6">Catalyzes the reversible cyclization of carbamoyl aspartate to dihydroorotate.</text>
</comment>
<dbReference type="GO" id="GO:0005737">
    <property type="term" value="C:cytoplasm"/>
    <property type="evidence" value="ECO:0007669"/>
    <property type="project" value="TreeGrafter"/>
</dbReference>
<keyword evidence="6" id="KW-0862">Zinc</keyword>
<dbReference type="GO" id="GO:0004151">
    <property type="term" value="F:dihydroorotase activity"/>
    <property type="evidence" value="ECO:0007669"/>
    <property type="project" value="UniProtKB-UniRule"/>
</dbReference>
<dbReference type="PROSITE" id="PS00483">
    <property type="entry name" value="DIHYDROOROTASE_2"/>
    <property type="match status" value="1"/>
</dbReference>
<dbReference type="UniPathway" id="UPA00070">
    <property type="reaction ID" value="UER00117"/>
</dbReference>
<keyword evidence="4 6" id="KW-0378">Hydrolase</keyword>
<dbReference type="AlphaFoldDB" id="A0A4Q7P0I3"/>
<dbReference type="GO" id="GO:0008270">
    <property type="term" value="F:zinc ion binding"/>
    <property type="evidence" value="ECO:0007669"/>
    <property type="project" value="UniProtKB-UniRule"/>
</dbReference>
<dbReference type="PANTHER" id="PTHR43668:SF2">
    <property type="entry name" value="ALLANTOINASE"/>
    <property type="match status" value="1"/>
</dbReference>
<dbReference type="PANTHER" id="PTHR43668">
    <property type="entry name" value="ALLANTOINASE"/>
    <property type="match status" value="1"/>
</dbReference>
<dbReference type="GO" id="GO:0006145">
    <property type="term" value="P:purine nucleobase catabolic process"/>
    <property type="evidence" value="ECO:0007669"/>
    <property type="project" value="TreeGrafter"/>
</dbReference>
<feature type="binding site" evidence="6">
    <location>
        <begin position="62"/>
        <end position="64"/>
    </location>
    <ligand>
        <name>substrate</name>
    </ligand>
</feature>
<evidence type="ECO:0000256" key="4">
    <source>
        <dbReference type="ARBA" id="ARBA00022801"/>
    </source>
</evidence>
<dbReference type="Gene3D" id="3.20.20.140">
    <property type="entry name" value="Metal-dependent hydrolases"/>
    <property type="match status" value="1"/>
</dbReference>
<dbReference type="OrthoDB" id="9765462at2"/>
<dbReference type="InterPro" id="IPR011059">
    <property type="entry name" value="Metal-dep_hydrolase_composite"/>
</dbReference>
<evidence type="ECO:0000256" key="6">
    <source>
        <dbReference type="HAMAP-Rule" id="MF_00220"/>
    </source>
</evidence>
<keyword evidence="5 6" id="KW-0665">Pyrimidine biosynthesis</keyword>
<dbReference type="SUPFAM" id="SSF51338">
    <property type="entry name" value="Composite domain of metallo-dependent hydrolases"/>
    <property type="match status" value="1"/>
</dbReference>
<feature type="binding site" evidence="6">
    <location>
        <begin position="323"/>
        <end position="324"/>
    </location>
    <ligand>
        <name>substrate</name>
    </ligand>
</feature>
<keyword evidence="9" id="KW-1185">Reference proteome</keyword>
<comment type="catalytic activity">
    <reaction evidence="6">
        <text>(S)-dihydroorotate + H2O = N-carbamoyl-L-aspartate + H(+)</text>
        <dbReference type="Rhea" id="RHEA:24296"/>
        <dbReference type="ChEBI" id="CHEBI:15377"/>
        <dbReference type="ChEBI" id="CHEBI:15378"/>
        <dbReference type="ChEBI" id="CHEBI:30864"/>
        <dbReference type="ChEBI" id="CHEBI:32814"/>
        <dbReference type="EC" id="3.5.2.3"/>
    </reaction>
</comment>
<sequence length="424" mass="44888">MKILIRGGRVLDPATGTDAVMDLFLENGRISKRGTDLQEAAERVINASGCYVLPGLIDLHVHLREPGLEHKETIRTGGEAAARGGFTTICPMPNTKPATDSPEMIGYVREKAETDAPVHVLPYGAVTAGQKGEKLADIAGMAKAGAVGISEDGKSVMNSALYRKGMREAAKAGIPVMAHCEDIDLVEGGCINDGEKSRELGLPGISNSVEDVITARDILLAKETGARLHLCHVSTADSVKMIREAKREGLQVTAEVCPHHFTLTEDDIPSADSNFKMNPPVRGEADRQALIGGLQDGTIDAIATDHAPHHADEKAKPITEAPFGIVGSETAVALTITQLVEPGILTPMQMAERMSLAPARILGIDKGSLEEGKCADVTVIDPAAEYVIDPSQFASKGKNTPFAGWKVRGKVVATIVDGNVVYQA</sequence>
<dbReference type="SUPFAM" id="SSF51556">
    <property type="entry name" value="Metallo-dependent hydrolases"/>
    <property type="match status" value="1"/>
</dbReference>
<feature type="binding site" evidence="6">
    <location>
        <position position="305"/>
    </location>
    <ligand>
        <name>Zn(2+)</name>
        <dbReference type="ChEBI" id="CHEBI:29105"/>
        <label>1</label>
    </ligand>
</feature>
<feature type="binding site" evidence="6">
    <location>
        <position position="232"/>
    </location>
    <ligand>
        <name>Zn(2+)</name>
        <dbReference type="ChEBI" id="CHEBI:29105"/>
        <label>2</label>
    </ligand>
</feature>
<proteinExistence type="inferred from homology"/>
<feature type="binding site" evidence="6">
    <location>
        <position position="60"/>
    </location>
    <ligand>
        <name>Zn(2+)</name>
        <dbReference type="ChEBI" id="CHEBI:29105"/>
        <label>1</label>
    </ligand>
</feature>
<dbReference type="Gene3D" id="2.30.40.10">
    <property type="entry name" value="Urease, subunit C, domain 1"/>
    <property type="match status" value="1"/>
</dbReference>
<dbReference type="InterPro" id="IPR004722">
    <property type="entry name" value="DHOase"/>
</dbReference>
<comment type="similarity">
    <text evidence="2 6">Belongs to the metallo-dependent hydrolases superfamily. DHOase family. Class I DHOase subfamily.</text>
</comment>
<evidence type="ECO:0000256" key="5">
    <source>
        <dbReference type="ARBA" id="ARBA00022975"/>
    </source>
</evidence>
<evidence type="ECO:0000313" key="9">
    <source>
        <dbReference type="Proteomes" id="UP000292927"/>
    </source>
</evidence>
<feature type="binding site" evidence="6">
    <location>
        <position position="62"/>
    </location>
    <ligand>
        <name>Zn(2+)</name>
        <dbReference type="ChEBI" id="CHEBI:29105"/>
        <label>1</label>
    </ligand>
</feature>
<dbReference type="GO" id="GO:0044205">
    <property type="term" value="P:'de novo' UMP biosynthetic process"/>
    <property type="evidence" value="ECO:0007669"/>
    <property type="project" value="UniProtKB-UniRule"/>
</dbReference>
<accession>A0A4Q7P0I3</accession>
<feature type="binding site" evidence="6">
    <location>
        <position position="309"/>
    </location>
    <ligand>
        <name>substrate</name>
    </ligand>
</feature>
<gene>
    <name evidence="6" type="primary">pyrC</name>
    <name evidence="8" type="ORF">EV209_3275</name>
</gene>
<feature type="active site" evidence="6">
    <location>
        <position position="305"/>
    </location>
</feature>
<dbReference type="RefSeq" id="WP_130436454.1">
    <property type="nucleotide sequence ID" value="NZ_SGXF01000010.1"/>
</dbReference>
<feature type="domain" description="Dihydroorotase catalytic" evidence="7">
    <location>
        <begin position="52"/>
        <end position="237"/>
    </location>
</feature>
<dbReference type="InterPro" id="IPR050138">
    <property type="entry name" value="DHOase/Allantoinase_Hydrolase"/>
</dbReference>
<evidence type="ECO:0000256" key="1">
    <source>
        <dbReference type="ARBA" id="ARBA00002368"/>
    </source>
</evidence>
<comment type="caution">
    <text evidence="8">The sequence shown here is derived from an EMBL/GenBank/DDBJ whole genome shotgun (WGS) entry which is preliminary data.</text>
</comment>
<dbReference type="EC" id="3.5.2.3" evidence="6"/>
<dbReference type="EMBL" id="SGXF01000010">
    <property type="protein sequence ID" value="RZS92152.1"/>
    <property type="molecule type" value="Genomic_DNA"/>
</dbReference>
<evidence type="ECO:0000256" key="2">
    <source>
        <dbReference type="ARBA" id="ARBA00010286"/>
    </source>
</evidence>
<dbReference type="PROSITE" id="PS00482">
    <property type="entry name" value="DIHYDROOROTASE_1"/>
    <property type="match status" value="1"/>
</dbReference>
<protein>
    <recommendedName>
        <fullName evidence="6">Dihydroorotase</fullName>
        <shortName evidence="6">DHOase</shortName>
        <ecNumber evidence="6">3.5.2.3</ecNumber>
    </recommendedName>
</protein>
<dbReference type="Pfam" id="PF12890">
    <property type="entry name" value="DHOase"/>
    <property type="match status" value="1"/>
</dbReference>